<organism evidence="1">
    <name type="scientific">bioreactor metagenome</name>
    <dbReference type="NCBI Taxonomy" id="1076179"/>
    <lineage>
        <taxon>unclassified sequences</taxon>
        <taxon>metagenomes</taxon>
        <taxon>ecological metagenomes</taxon>
    </lineage>
</organism>
<proteinExistence type="predicted"/>
<reference evidence="1" key="1">
    <citation type="submission" date="2019-08" db="EMBL/GenBank/DDBJ databases">
        <authorList>
            <person name="Kucharzyk K."/>
            <person name="Murdoch R.W."/>
            <person name="Higgins S."/>
            <person name="Loffler F."/>
        </authorList>
    </citation>
    <scope>NUCLEOTIDE SEQUENCE</scope>
</reference>
<dbReference type="AlphaFoldDB" id="A0A645BPE0"/>
<dbReference type="EMBL" id="VSSQ01020326">
    <property type="protein sequence ID" value="MPM65093.1"/>
    <property type="molecule type" value="Genomic_DNA"/>
</dbReference>
<sequence length="161" mass="18737">MGLPDLFCRSHVSRGFHIQQIYSIPQELLPNAQWQRDKGPSPSVLGGQAAKFKLLNRFPQAEGFKQRPAPSLKGPQHRIPLMRFQRRMNYIRRYLKARFRGYVDLRFKKFHVIYLHGISCPRVLCALLAFLRPTHISPDRSGTYPYICLPACTRHSRHNIA</sequence>
<comment type="caution">
    <text evidence="1">The sequence shown here is derived from an EMBL/GenBank/DDBJ whole genome shotgun (WGS) entry which is preliminary data.</text>
</comment>
<protein>
    <submittedName>
        <fullName evidence="1">Uncharacterized protein</fullName>
    </submittedName>
</protein>
<gene>
    <name evidence="1" type="ORF">SDC9_111985</name>
</gene>
<accession>A0A645BPE0</accession>
<evidence type="ECO:0000313" key="1">
    <source>
        <dbReference type="EMBL" id="MPM65093.1"/>
    </source>
</evidence>
<name>A0A645BPE0_9ZZZZ</name>